<evidence type="ECO:0000313" key="2">
    <source>
        <dbReference type="EMBL" id="KIV77822.1"/>
    </source>
</evidence>
<gene>
    <name evidence="2" type="ORF">PV11_09602</name>
</gene>
<feature type="compositionally biased region" description="Basic and acidic residues" evidence="1">
    <location>
        <begin position="1089"/>
        <end position="1102"/>
    </location>
</feature>
<dbReference type="Proteomes" id="UP000053599">
    <property type="component" value="Unassembled WGS sequence"/>
</dbReference>
<feature type="compositionally biased region" description="Basic residues" evidence="1">
    <location>
        <begin position="1077"/>
        <end position="1086"/>
    </location>
</feature>
<dbReference type="AlphaFoldDB" id="A0A0D1Y4R1"/>
<protein>
    <submittedName>
        <fullName evidence="2">Uncharacterized protein</fullName>
    </submittedName>
</protein>
<evidence type="ECO:0000313" key="3">
    <source>
        <dbReference type="Proteomes" id="UP000053599"/>
    </source>
</evidence>
<name>A0A0D1Y4R1_9EURO</name>
<reference evidence="2 3" key="1">
    <citation type="submission" date="2015-01" db="EMBL/GenBank/DDBJ databases">
        <title>The Genome Sequence of Exophiala sideris CBS121828.</title>
        <authorList>
            <consortium name="The Broad Institute Genomics Platform"/>
            <person name="Cuomo C."/>
            <person name="de Hoog S."/>
            <person name="Gorbushina A."/>
            <person name="Stielow B."/>
            <person name="Teixiera M."/>
            <person name="Abouelleil A."/>
            <person name="Chapman S.B."/>
            <person name="Priest M."/>
            <person name="Young S.K."/>
            <person name="Wortman J."/>
            <person name="Nusbaum C."/>
            <person name="Birren B."/>
        </authorList>
    </citation>
    <scope>NUCLEOTIDE SEQUENCE [LARGE SCALE GENOMIC DNA]</scope>
    <source>
        <strain evidence="2 3">CBS 121828</strain>
    </source>
</reference>
<accession>A0A0D1Y4R1</accession>
<dbReference type="EMBL" id="KN846954">
    <property type="protein sequence ID" value="KIV77822.1"/>
    <property type="molecule type" value="Genomic_DNA"/>
</dbReference>
<dbReference type="OrthoDB" id="5354164at2759"/>
<dbReference type="HOGENOM" id="CLU_009290_0_0_1"/>
<sequence>MSISQLTAALGSASLEAMVALVNAKFDFSLVKIEAPIEFQGVGQRISTTRRNVAENGMTHVTARKLGALFEHIIPDTPELVRAYGTRASEIINSPEANPTKAGNFGFLQEHIGADATSLWAAATSGKEAIAVHLLACILANIWNDLEATSIWEELVSRRLEQLVENRQASLLSQISITREQLREWDASARSWLQCANKFMQKQRSHLTIVSNSSGLSVDTTRNLYEDVTNAWISALRITECLLHGESHEVMSGAILLALKSWHLYPDMLYLKDTRKFTQDDALFPKGALITVGVTSASPDRAGLSWSLPLAYLRYYGDPVVITRSEAENASGVTVDDFCQMILGCATGYWFKTYDDIDIAVELLVTLSETLAGNPEDGSRLYNPVRHTGWFRILTTAAHVYKTAPESKKSNMEQYRTLGARKGKKFLAPVTESPPPFFGFNSFPTLFAVFDEEWQINHLREMAKEVHTGKDPRTLVIRYKSKELSDLHGRTMWEYATVFPTPSTRLLGETGGSRHKRWTLLSDALKGHPCRCKGRCVQNCPCKEDGFCGPNCHPTSCMKAGEAPDCGIRVVSRPSIRSSISDRANAHKRSISWQIARHALLIGAQEDCVEIDYATAFSTRASRGLDDFQWAEHAYEMKTTVPWGPRHANLANYVSLSDDQEKMQGWALCYGDLNAAAVFELRERPDHLPMRENTPNMNAVITCLKSKQAFLPLNSYLWESGTGDPHPEFDDANDDEAQIPAKKLTTKQQYFSSLTFFAAVVNLYQQFPAAQVSLEILSKSPNIEWWHTTREPNTNTEKPIFSLAEAFTCITLLETGSVEVTPSSLDKVFALARDNSLFVAKTLLQDPWARGDPSAIEHLNGNVGKPGLTLMIPPPNPKTKKLDMKGYMVLPHARFDGSLHDAFANTTLHLSFTKYEQPVSSQTYGEKDARAYYRESLVSILDRGEWIADLDIQAAREDALFLRVPLCKHDPDDWLPNANYDEKRTPAKGLTAIDHWKELLDLPSTDGIVRTRGNWIGRLGAATMSIQMKKRTLVLPDGFCWKCIYDALASIGTARDLRYMTDSDPSEDEIPEGASQRKGKKRKRSTPAKAEKKSARVKESRHGAVLVA</sequence>
<proteinExistence type="predicted"/>
<evidence type="ECO:0000256" key="1">
    <source>
        <dbReference type="SAM" id="MobiDB-lite"/>
    </source>
</evidence>
<organism evidence="2 3">
    <name type="scientific">Exophiala sideris</name>
    <dbReference type="NCBI Taxonomy" id="1016849"/>
    <lineage>
        <taxon>Eukaryota</taxon>
        <taxon>Fungi</taxon>
        <taxon>Dikarya</taxon>
        <taxon>Ascomycota</taxon>
        <taxon>Pezizomycotina</taxon>
        <taxon>Eurotiomycetes</taxon>
        <taxon>Chaetothyriomycetidae</taxon>
        <taxon>Chaetothyriales</taxon>
        <taxon>Herpotrichiellaceae</taxon>
        <taxon>Exophiala</taxon>
    </lineage>
</organism>
<feature type="region of interest" description="Disordered" evidence="1">
    <location>
        <begin position="1061"/>
        <end position="1108"/>
    </location>
</feature>